<evidence type="ECO:0000313" key="1">
    <source>
        <dbReference type="EMBL" id="KAG7479124.1"/>
    </source>
</evidence>
<dbReference type="EMBL" id="JAGKHQ010000020">
    <property type="protein sequence ID" value="KAG7479124.1"/>
    <property type="molecule type" value="Genomic_DNA"/>
</dbReference>
<accession>A0AAV6Q0G8</accession>
<sequence>MGNLKLEDDRFDLKESEVLVYEVKTTGFLDLNGFCISVDDVRKHERHVHGGEGLTMEVMTVSTSVTDTVEGTWQSLPAGFQRNKLAFVCLNWKTSSLPAQ</sequence>
<dbReference type="Proteomes" id="UP000693946">
    <property type="component" value="Linkage Group LG8"/>
</dbReference>
<dbReference type="AlphaFoldDB" id="A0AAV6Q0G8"/>
<comment type="caution">
    <text evidence="1">The sequence shown here is derived from an EMBL/GenBank/DDBJ whole genome shotgun (WGS) entry which is preliminary data.</text>
</comment>
<protein>
    <submittedName>
        <fullName evidence="1">Uncharacterized protein</fullName>
    </submittedName>
</protein>
<gene>
    <name evidence="1" type="ORF">JOB18_018785</name>
</gene>
<evidence type="ECO:0000313" key="2">
    <source>
        <dbReference type="Proteomes" id="UP000693946"/>
    </source>
</evidence>
<organism evidence="1 2">
    <name type="scientific">Solea senegalensis</name>
    <name type="common">Senegalese sole</name>
    <dbReference type="NCBI Taxonomy" id="28829"/>
    <lineage>
        <taxon>Eukaryota</taxon>
        <taxon>Metazoa</taxon>
        <taxon>Chordata</taxon>
        <taxon>Craniata</taxon>
        <taxon>Vertebrata</taxon>
        <taxon>Euteleostomi</taxon>
        <taxon>Actinopterygii</taxon>
        <taxon>Neopterygii</taxon>
        <taxon>Teleostei</taxon>
        <taxon>Neoteleostei</taxon>
        <taxon>Acanthomorphata</taxon>
        <taxon>Carangaria</taxon>
        <taxon>Pleuronectiformes</taxon>
        <taxon>Pleuronectoidei</taxon>
        <taxon>Soleidae</taxon>
        <taxon>Solea</taxon>
    </lineage>
</organism>
<reference evidence="1 2" key="1">
    <citation type="journal article" date="2021" name="Sci. Rep.">
        <title>Chromosome anchoring in Senegalese sole (Solea senegalensis) reveals sex-associated markers and genome rearrangements in flatfish.</title>
        <authorList>
            <person name="Guerrero-Cozar I."/>
            <person name="Gomez-Garrido J."/>
            <person name="Berbel C."/>
            <person name="Martinez-Blanch J.F."/>
            <person name="Alioto T."/>
            <person name="Claros M.G."/>
            <person name="Gagnaire P.A."/>
            <person name="Manchado M."/>
        </authorList>
    </citation>
    <scope>NUCLEOTIDE SEQUENCE [LARGE SCALE GENOMIC DNA]</scope>
    <source>
        <strain evidence="1">Sse05_10M</strain>
    </source>
</reference>
<proteinExistence type="predicted"/>
<name>A0AAV6Q0G8_SOLSE</name>
<keyword evidence="2" id="KW-1185">Reference proteome</keyword>